<name>A0ABT0WPE7_9BURK</name>
<protein>
    <submittedName>
        <fullName evidence="2">DUF4132 domain-containing protein</fullName>
    </submittedName>
</protein>
<evidence type="ECO:0000313" key="2">
    <source>
        <dbReference type="EMBL" id="MCM2565925.1"/>
    </source>
</evidence>
<comment type="caution">
    <text evidence="2">The sequence shown here is derived from an EMBL/GenBank/DDBJ whole genome shotgun (WGS) entry which is preliminary data.</text>
</comment>
<dbReference type="Pfam" id="PF13569">
    <property type="entry name" value="DUF4132"/>
    <property type="match status" value="1"/>
</dbReference>
<feature type="domain" description="DUF4132" evidence="1">
    <location>
        <begin position="365"/>
        <end position="504"/>
    </location>
</feature>
<sequence length="690" mass="74422">MMPSETTRAAALRVRLDGGFVEHARFTGPPVDFNDWTPEELGAIWGALHRAARFGHDDTARRELATALLAQATSMNLAPALAGAMFLDALDAAGDYNREWEYVIGCLACLQGEAPASTAGQARRILGKTSGWAECPYQAYLLARLAGGDAPAQFAQAMEERHAHYPMPLTLHELELLPQLAQASLLALAGSRYSGHWNRDSIGEADPAVVLADDAAYVDFARTILEQAARHIAAIHDGGVPYAADAAFATADSQVLARAARVAAYRDDAWFRPVIIVLLPLVCVAPGTAKSAPSQSLAMALGHAVETIPTPESLLALRTALAQVRHAGIRKKLERNLKPAERALAERPDIAWRIGMPGPMGKRRQAMLARRLEAGYASDVRLGLDQWRALRDDADIDTVARALVWRTGDGQAFMLDGEGAIDAWGQPADVPLQGEGEIGLWHPLHGSGEQRAAWQALVTQRRVRQPLRQVYREIYAPPGDGSAPFSGYQLSLPALLGLARREGWRLDDDEGLSRGFGAWRVLLRLEGRVYPGAGGACTSNGLAPAQMLPLAPVAYSEACRAVDLLVSASALALVEDEQSVQREERLSYLANLPPGPMAGMRRTVLRQVFAQQIEAGRMALEPRYLMVGRHAIHLTTGRVTLDGAEVATEVLAKGNKLAAVPWLPYDEALLEKIAATAGVLLALHRVQPGC</sequence>
<accession>A0ABT0WPE7</accession>
<gene>
    <name evidence="2" type="ORF">NCG91_09970</name>
</gene>
<dbReference type="InterPro" id="IPR025406">
    <property type="entry name" value="DUF4132"/>
</dbReference>
<reference evidence="2 3" key="1">
    <citation type="submission" date="2022-06" db="EMBL/GenBank/DDBJ databases">
        <title>Janthinobacterium kumbetensis sp. nov., isolated from spring water in Turkey.</title>
        <authorList>
            <person name="Inan Bektas K."/>
            <person name="Belduz A.A."/>
            <person name="Canakci S."/>
            <person name="Nalcaoglu A."/>
            <person name="Ceylan E."/>
            <person name="Kati H."/>
        </authorList>
    </citation>
    <scope>NUCLEOTIDE SEQUENCE [LARGE SCALE GENOMIC DNA]</scope>
    <source>
        <strain evidence="2 3">GK</strain>
    </source>
</reference>
<keyword evidence="3" id="KW-1185">Reference proteome</keyword>
<dbReference type="RefSeq" id="WP_251349533.1">
    <property type="nucleotide sequence ID" value="NZ_JAMQGR010000002.1"/>
</dbReference>
<evidence type="ECO:0000259" key="1">
    <source>
        <dbReference type="Pfam" id="PF13569"/>
    </source>
</evidence>
<evidence type="ECO:0000313" key="3">
    <source>
        <dbReference type="Proteomes" id="UP001202243"/>
    </source>
</evidence>
<dbReference type="Proteomes" id="UP001202243">
    <property type="component" value="Unassembled WGS sequence"/>
</dbReference>
<organism evidence="2 3">
    <name type="scientific">Janthinobacterium kumbetense</name>
    <dbReference type="NCBI Taxonomy" id="2950280"/>
    <lineage>
        <taxon>Bacteria</taxon>
        <taxon>Pseudomonadati</taxon>
        <taxon>Pseudomonadota</taxon>
        <taxon>Betaproteobacteria</taxon>
        <taxon>Burkholderiales</taxon>
        <taxon>Oxalobacteraceae</taxon>
        <taxon>Janthinobacterium</taxon>
    </lineage>
</organism>
<dbReference type="EMBL" id="JAMQGR010000002">
    <property type="protein sequence ID" value="MCM2565925.1"/>
    <property type="molecule type" value="Genomic_DNA"/>
</dbReference>
<proteinExistence type="predicted"/>